<dbReference type="InterPro" id="IPR007730">
    <property type="entry name" value="SPOR-like_dom"/>
</dbReference>
<dbReference type="AlphaFoldDB" id="A0A0P7D0Y9"/>
<evidence type="ECO:0000313" key="2">
    <source>
        <dbReference type="EMBL" id="KPM81822.1"/>
    </source>
</evidence>
<organism evidence="2 3">
    <name type="scientific">Pseudoalteromonas lipolytica</name>
    <dbReference type="NCBI Taxonomy" id="570156"/>
    <lineage>
        <taxon>Bacteria</taxon>
        <taxon>Pseudomonadati</taxon>
        <taxon>Pseudomonadota</taxon>
        <taxon>Gammaproteobacteria</taxon>
        <taxon>Alteromonadales</taxon>
        <taxon>Pseudoalteromonadaceae</taxon>
        <taxon>Pseudoalteromonas</taxon>
    </lineage>
</organism>
<dbReference type="RefSeq" id="WP_054554362.1">
    <property type="nucleotide sequence ID" value="NZ_LJTC01000013.1"/>
</dbReference>
<dbReference type="Gene3D" id="3.30.70.1070">
    <property type="entry name" value="Sporulation related repeat"/>
    <property type="match status" value="1"/>
</dbReference>
<dbReference type="PATRIC" id="fig|570156.3.peg.1503"/>
<dbReference type="SUPFAM" id="SSF110997">
    <property type="entry name" value="Sporulation related repeat"/>
    <property type="match status" value="1"/>
</dbReference>
<comment type="caution">
    <text evidence="2">The sequence shown here is derived from an EMBL/GenBank/DDBJ whole genome shotgun (WGS) entry which is preliminary data.</text>
</comment>
<evidence type="ECO:0000259" key="1">
    <source>
        <dbReference type="PROSITE" id="PS51724"/>
    </source>
</evidence>
<dbReference type="Pfam" id="PF05036">
    <property type="entry name" value="SPOR"/>
    <property type="match status" value="1"/>
</dbReference>
<protein>
    <recommendedName>
        <fullName evidence="1">SPOR domain-containing protein</fullName>
    </recommendedName>
</protein>
<feature type="domain" description="SPOR" evidence="1">
    <location>
        <begin position="104"/>
        <end position="192"/>
    </location>
</feature>
<name>A0A0P7D0Y9_9GAMM</name>
<dbReference type="InterPro" id="IPR036680">
    <property type="entry name" value="SPOR-like_sf"/>
</dbReference>
<dbReference type="GO" id="GO:0042834">
    <property type="term" value="F:peptidoglycan binding"/>
    <property type="evidence" value="ECO:0007669"/>
    <property type="project" value="InterPro"/>
</dbReference>
<gene>
    <name evidence="2" type="ORF">AOG27_17900</name>
</gene>
<proteinExistence type="predicted"/>
<dbReference type="Proteomes" id="UP000050378">
    <property type="component" value="Unassembled WGS sequence"/>
</dbReference>
<dbReference type="PROSITE" id="PS51724">
    <property type="entry name" value="SPOR"/>
    <property type="match status" value="1"/>
</dbReference>
<accession>A0A0P7D0Y9</accession>
<dbReference type="OrthoDB" id="6314518at2"/>
<sequence>MVFSIFQNLKKVWLVLLVTPIFGCQSVSEPQVSEENLVKISKQELMELRQSHQQFQAMKPELERLLTIESELTLLTEQLTLLNTQQAEPVNTKKSSVTAPQFIAEPEAKFALQLASVTELPRLTARLAEIKKQAPALFHGQFIANVESVTVNGSTFHRLKIGAYQQKQQAANDCKKLASVGVACLVSHYVQNPLDLSHQQ</sequence>
<dbReference type="STRING" id="570156.AOG27_17900"/>
<dbReference type="EMBL" id="LJTC01000013">
    <property type="protein sequence ID" value="KPM81822.1"/>
    <property type="molecule type" value="Genomic_DNA"/>
</dbReference>
<evidence type="ECO:0000313" key="3">
    <source>
        <dbReference type="Proteomes" id="UP000050378"/>
    </source>
</evidence>
<reference evidence="2 3" key="1">
    <citation type="submission" date="2015-09" db="EMBL/GenBank/DDBJ databases">
        <title>Draft Genome Sequence of Pseudoalteromonas lipolytica UCD-48B.</title>
        <authorList>
            <person name="Krusor M."/>
            <person name="Coil D.A."/>
            <person name="Lang J.M."/>
            <person name="Eisen J.A."/>
            <person name="Alexiev A."/>
        </authorList>
    </citation>
    <scope>NUCLEOTIDE SEQUENCE [LARGE SCALE GENOMIC DNA]</scope>
    <source>
        <strain evidence="2 3">UCD-48B</strain>
    </source>
</reference>